<dbReference type="CTD" id="5630"/>
<dbReference type="GeneID" id="115948901"/>
<name>A0A8N5F512_GEOFO</name>
<dbReference type="GO" id="GO:0005882">
    <property type="term" value="C:intermediate filament"/>
    <property type="evidence" value="ECO:0007669"/>
    <property type="project" value="UniProtKB-KW"/>
</dbReference>
<dbReference type="SUPFAM" id="SSF64593">
    <property type="entry name" value="Intermediate filament protein, coiled coil region"/>
    <property type="match status" value="1"/>
</dbReference>
<dbReference type="AlphaFoldDB" id="A0A8N5F512"/>
<gene>
    <name evidence="5" type="primary">PRPH</name>
</gene>
<keyword evidence="4" id="KW-1185">Reference proteome</keyword>
<sequence length="75" mass="8482">MALDIEIATYRKLLEGEESRITIPLHPTTSFSMRSSVLEPQPAESPARRMVLIKTIETRDGQQVVTESRKERAGK</sequence>
<evidence type="ECO:0000313" key="4">
    <source>
        <dbReference type="Proteomes" id="UP000504602"/>
    </source>
</evidence>
<dbReference type="InterPro" id="IPR018039">
    <property type="entry name" value="IF_conserved"/>
</dbReference>
<proteinExistence type="predicted"/>
<accession>A0A8N5F512</accession>
<protein>
    <submittedName>
        <fullName evidence="5">Peripherin</fullName>
    </submittedName>
</protein>
<evidence type="ECO:0000256" key="1">
    <source>
        <dbReference type="ARBA" id="ARBA00022754"/>
    </source>
</evidence>
<dbReference type="Gene3D" id="1.20.5.170">
    <property type="match status" value="1"/>
</dbReference>
<keyword evidence="2" id="KW-0175">Coiled coil</keyword>
<evidence type="ECO:0000259" key="3">
    <source>
        <dbReference type="PROSITE" id="PS51842"/>
    </source>
</evidence>
<reference evidence="5" key="1">
    <citation type="submission" date="2025-08" db="UniProtKB">
        <authorList>
            <consortium name="RefSeq"/>
        </authorList>
    </citation>
    <scope>IDENTIFICATION</scope>
</reference>
<evidence type="ECO:0000256" key="2">
    <source>
        <dbReference type="ARBA" id="ARBA00023054"/>
    </source>
</evidence>
<evidence type="ECO:0000313" key="5">
    <source>
        <dbReference type="RefSeq" id="XP_030920411.1"/>
    </source>
</evidence>
<keyword evidence="1" id="KW-0403">Intermediate filament</keyword>
<dbReference type="PROSITE" id="PS00226">
    <property type="entry name" value="IF_ROD_1"/>
    <property type="match status" value="1"/>
</dbReference>
<dbReference type="InterPro" id="IPR039008">
    <property type="entry name" value="IF_rod_dom"/>
</dbReference>
<dbReference type="Proteomes" id="UP000504602">
    <property type="component" value="Unplaced"/>
</dbReference>
<feature type="domain" description="IF rod" evidence="3">
    <location>
        <begin position="1"/>
        <end position="21"/>
    </location>
</feature>
<dbReference type="PROSITE" id="PS51842">
    <property type="entry name" value="IF_ROD_2"/>
    <property type="match status" value="1"/>
</dbReference>
<dbReference type="OrthoDB" id="2441647at2759"/>
<dbReference type="RefSeq" id="XP_030920411.1">
    <property type="nucleotide sequence ID" value="XM_031064551.1"/>
</dbReference>
<organism evidence="4 5">
    <name type="scientific">Geospiza fortis</name>
    <name type="common">Medium ground-finch</name>
    <dbReference type="NCBI Taxonomy" id="48883"/>
    <lineage>
        <taxon>Eukaryota</taxon>
        <taxon>Metazoa</taxon>
        <taxon>Chordata</taxon>
        <taxon>Craniata</taxon>
        <taxon>Vertebrata</taxon>
        <taxon>Euteleostomi</taxon>
        <taxon>Archelosauria</taxon>
        <taxon>Archosauria</taxon>
        <taxon>Dinosauria</taxon>
        <taxon>Saurischia</taxon>
        <taxon>Theropoda</taxon>
        <taxon>Coelurosauria</taxon>
        <taxon>Aves</taxon>
        <taxon>Neognathae</taxon>
        <taxon>Neoaves</taxon>
        <taxon>Telluraves</taxon>
        <taxon>Australaves</taxon>
        <taxon>Passeriformes</taxon>
        <taxon>Thraupidae</taxon>
        <taxon>Geospiza</taxon>
    </lineage>
</organism>